<protein>
    <recommendedName>
        <fullName evidence="5">HTH araC/xylS-type domain-containing protein</fullName>
    </recommendedName>
</protein>
<keyword evidence="3" id="KW-0804">Transcription</keyword>
<dbReference type="Pfam" id="PF12833">
    <property type="entry name" value="HTH_18"/>
    <property type="match status" value="1"/>
</dbReference>
<gene>
    <name evidence="6" type="ORF">BTO18_06945</name>
</gene>
<evidence type="ECO:0000313" key="7">
    <source>
        <dbReference type="Proteomes" id="UP000238882"/>
    </source>
</evidence>
<dbReference type="Proteomes" id="UP000238882">
    <property type="component" value="Unassembled WGS sequence"/>
</dbReference>
<dbReference type="SMART" id="SM00342">
    <property type="entry name" value="HTH_ARAC"/>
    <property type="match status" value="1"/>
</dbReference>
<keyword evidence="2" id="KW-0238">DNA-binding</keyword>
<comment type="caution">
    <text evidence="6">The sequence shown here is derived from an EMBL/GenBank/DDBJ whole genome shotgun (WGS) entry which is preliminary data.</text>
</comment>
<feature type="domain" description="HTH araC/xylS-type" evidence="5">
    <location>
        <begin position="251"/>
        <end position="359"/>
    </location>
</feature>
<dbReference type="InterPro" id="IPR009057">
    <property type="entry name" value="Homeodomain-like_sf"/>
</dbReference>
<sequence length="359" mass="41993">MKTFEQIILLLVSGQGLLLSIALLSSILKKNYSNFFLGIITTIVTLEILNTWAIRASYHSIENSFPFWVLGSYLSFPPALWFFLKFNTRPTFQLKSKHYLLFAPAFIEIIVELFSFYYNKLMRANYSLIENSVWFTLTEIVPVIAMIFVLVIFAKELNRLNNRLKKNSNAKNKFLQISKLYIFFSIFSLLTIFWILITIFNVQLFTFIEVTLLLFLFMLGYIGYFKPSFFDIPKILKNEIIREKFSQYDDEKELKRLKNIFENEKIFKQKKLSLKDVSTHLNLPERYVSSIIKAYHNTTFTSFVNSFRVADVIQRIKDPKESNKTLIGIAMESGFNSKSSFNSIFKATTGKNPSSFLKR</sequence>
<dbReference type="OrthoDB" id="6283866at2"/>
<keyword evidence="4" id="KW-0472">Membrane</keyword>
<dbReference type="Gene3D" id="1.10.10.60">
    <property type="entry name" value="Homeodomain-like"/>
    <property type="match status" value="2"/>
</dbReference>
<reference evidence="6 7" key="1">
    <citation type="submission" date="2016-12" db="EMBL/GenBank/DDBJ databases">
        <title>Trade-off between light-utilization and light-protection in marine flavobacteria.</title>
        <authorList>
            <person name="Kumagai Y."/>
            <person name="Yoshizawa S."/>
            <person name="Kogure K."/>
            <person name="Iwasaki W."/>
        </authorList>
    </citation>
    <scope>NUCLEOTIDE SEQUENCE [LARGE SCALE GENOMIC DNA]</scope>
    <source>
        <strain evidence="6 7">NBRC 108759</strain>
    </source>
</reference>
<feature type="transmembrane region" description="Helical" evidence="4">
    <location>
        <begin position="174"/>
        <end position="197"/>
    </location>
</feature>
<evidence type="ECO:0000256" key="1">
    <source>
        <dbReference type="ARBA" id="ARBA00023015"/>
    </source>
</evidence>
<evidence type="ECO:0000313" key="6">
    <source>
        <dbReference type="EMBL" id="PQJ78931.1"/>
    </source>
</evidence>
<dbReference type="PROSITE" id="PS00041">
    <property type="entry name" value="HTH_ARAC_FAMILY_1"/>
    <property type="match status" value="1"/>
</dbReference>
<feature type="transmembrane region" description="Helical" evidence="4">
    <location>
        <begin position="98"/>
        <end position="118"/>
    </location>
</feature>
<accession>A0A2S7WNT2</accession>
<dbReference type="PROSITE" id="PS01124">
    <property type="entry name" value="HTH_ARAC_FAMILY_2"/>
    <property type="match status" value="1"/>
</dbReference>
<evidence type="ECO:0000256" key="4">
    <source>
        <dbReference type="SAM" id="Phobius"/>
    </source>
</evidence>
<feature type="transmembrane region" description="Helical" evidence="4">
    <location>
        <begin position="65"/>
        <end position="86"/>
    </location>
</feature>
<dbReference type="GO" id="GO:0003700">
    <property type="term" value="F:DNA-binding transcription factor activity"/>
    <property type="evidence" value="ECO:0007669"/>
    <property type="project" value="InterPro"/>
</dbReference>
<keyword evidence="4" id="KW-0812">Transmembrane</keyword>
<dbReference type="PANTHER" id="PTHR43280:SF29">
    <property type="entry name" value="ARAC-FAMILY TRANSCRIPTIONAL REGULATOR"/>
    <property type="match status" value="1"/>
</dbReference>
<evidence type="ECO:0000256" key="2">
    <source>
        <dbReference type="ARBA" id="ARBA00023125"/>
    </source>
</evidence>
<keyword evidence="1" id="KW-0805">Transcription regulation</keyword>
<keyword evidence="4" id="KW-1133">Transmembrane helix</keyword>
<dbReference type="RefSeq" id="WP_105015529.1">
    <property type="nucleotide sequence ID" value="NZ_MSCN01000001.1"/>
</dbReference>
<keyword evidence="7" id="KW-1185">Reference proteome</keyword>
<organism evidence="6 7">
    <name type="scientific">Polaribacter porphyrae</name>
    <dbReference type="NCBI Taxonomy" id="1137780"/>
    <lineage>
        <taxon>Bacteria</taxon>
        <taxon>Pseudomonadati</taxon>
        <taxon>Bacteroidota</taxon>
        <taxon>Flavobacteriia</taxon>
        <taxon>Flavobacteriales</taxon>
        <taxon>Flavobacteriaceae</taxon>
    </lineage>
</organism>
<feature type="transmembrane region" description="Helical" evidence="4">
    <location>
        <begin position="35"/>
        <end position="53"/>
    </location>
</feature>
<name>A0A2S7WNT2_9FLAO</name>
<dbReference type="InterPro" id="IPR018060">
    <property type="entry name" value="HTH_AraC"/>
</dbReference>
<proteinExistence type="predicted"/>
<dbReference type="EMBL" id="MSCN01000001">
    <property type="protein sequence ID" value="PQJ78931.1"/>
    <property type="molecule type" value="Genomic_DNA"/>
</dbReference>
<feature type="transmembrane region" description="Helical" evidence="4">
    <location>
        <begin position="203"/>
        <end position="224"/>
    </location>
</feature>
<feature type="transmembrane region" description="Helical" evidence="4">
    <location>
        <begin position="133"/>
        <end position="153"/>
    </location>
</feature>
<dbReference type="InterPro" id="IPR018062">
    <property type="entry name" value="HTH_AraC-typ_CS"/>
</dbReference>
<evidence type="ECO:0000256" key="3">
    <source>
        <dbReference type="ARBA" id="ARBA00023163"/>
    </source>
</evidence>
<dbReference type="AlphaFoldDB" id="A0A2S7WNT2"/>
<feature type="transmembrane region" description="Helical" evidence="4">
    <location>
        <begin position="6"/>
        <end position="28"/>
    </location>
</feature>
<dbReference type="PANTHER" id="PTHR43280">
    <property type="entry name" value="ARAC-FAMILY TRANSCRIPTIONAL REGULATOR"/>
    <property type="match status" value="1"/>
</dbReference>
<dbReference type="GO" id="GO:0043565">
    <property type="term" value="F:sequence-specific DNA binding"/>
    <property type="evidence" value="ECO:0007669"/>
    <property type="project" value="InterPro"/>
</dbReference>
<dbReference type="SUPFAM" id="SSF46689">
    <property type="entry name" value="Homeodomain-like"/>
    <property type="match status" value="1"/>
</dbReference>
<evidence type="ECO:0000259" key="5">
    <source>
        <dbReference type="PROSITE" id="PS01124"/>
    </source>
</evidence>